<protein>
    <submittedName>
        <fullName evidence="2">SufD family Fe-S cluster assembly protein</fullName>
    </submittedName>
</protein>
<dbReference type="Proteomes" id="UP000595224">
    <property type="component" value="Chromosome"/>
</dbReference>
<dbReference type="InterPro" id="IPR000825">
    <property type="entry name" value="SUF_FeS_clus_asmbl_SufBD_core"/>
</dbReference>
<sequence>MAQSKINAYVNPFPSLTWNFLDINRARMDAEVSFCNVPGTATIPDGVCTKDIPFGELDGTYKNIQTGMGTEFDSAFDSGMNAAGSLVKVFSVSGKVPSSVRLSFDLASLNNAACDVVIDAAEQSDCTFIFDCRNSADECETTGTFGLRVRVCAAQNSLINIVFVNMVSKKDTCFFSLGSVVADSSKVEFTELELGGKRVYSGNLQNLLGYQSSFEGRCGYITRPQSSLDMNYISRQTGRSTSSRMFADGVVTGDGRKVWRGTIDFVRGCIESRGDEQENVLLLSPEAVNKTLPVILCDEEAVEGRHGASIGKLAPEILFYMQSRGIDEKTARRLMVRAKISAVCRFICDSALVNDINNFVEGVFDE</sequence>
<dbReference type="PANTHER" id="PTHR43575:SF1">
    <property type="entry name" value="PROTEIN ABCI7, CHLOROPLASTIC"/>
    <property type="match status" value="1"/>
</dbReference>
<accession>A0A7T3V4S9</accession>
<feature type="domain" description="SUF system FeS cluster assembly SufBD core" evidence="1">
    <location>
        <begin position="115"/>
        <end position="338"/>
    </location>
</feature>
<evidence type="ECO:0000313" key="3">
    <source>
        <dbReference type="Proteomes" id="UP000595224"/>
    </source>
</evidence>
<evidence type="ECO:0000313" key="2">
    <source>
        <dbReference type="EMBL" id="QQA00205.1"/>
    </source>
</evidence>
<dbReference type="PANTHER" id="PTHR43575">
    <property type="entry name" value="PROTEIN ABCI7, CHLOROPLASTIC"/>
    <property type="match status" value="1"/>
</dbReference>
<gene>
    <name evidence="2" type="ORF">IWA51_07925</name>
</gene>
<dbReference type="SUPFAM" id="SSF101960">
    <property type="entry name" value="Stabilizer of iron transporter SufD"/>
    <property type="match status" value="1"/>
</dbReference>
<proteinExistence type="predicted"/>
<dbReference type="KEGG" id="tper:IWA51_07925"/>
<name>A0A7T3V4S9_9SPIR</name>
<dbReference type="Pfam" id="PF01458">
    <property type="entry name" value="SUFBD_core"/>
    <property type="match status" value="1"/>
</dbReference>
<dbReference type="AlphaFoldDB" id="A0A7T3V4S9"/>
<dbReference type="InterPro" id="IPR037284">
    <property type="entry name" value="SUF_FeS_clus_asmbl_SufBD_sf"/>
</dbReference>
<evidence type="ECO:0000259" key="1">
    <source>
        <dbReference type="Pfam" id="PF01458"/>
    </source>
</evidence>
<dbReference type="GO" id="GO:0016226">
    <property type="term" value="P:iron-sulfur cluster assembly"/>
    <property type="evidence" value="ECO:0007669"/>
    <property type="project" value="InterPro"/>
</dbReference>
<dbReference type="EMBL" id="CP064936">
    <property type="protein sequence ID" value="QQA00205.1"/>
    <property type="molecule type" value="Genomic_DNA"/>
</dbReference>
<dbReference type="InterPro" id="IPR055346">
    <property type="entry name" value="Fe-S_cluster_assembly_SufBD"/>
</dbReference>
<reference evidence="2 3" key="1">
    <citation type="submission" date="2020-11" db="EMBL/GenBank/DDBJ databases">
        <title>Treponema Peruensis nv. sp., first commensal Treponema isolated from human feces.</title>
        <authorList>
            <person name="Belkhou C."/>
            <person name="Raes J."/>
        </authorList>
    </citation>
    <scope>NUCLEOTIDE SEQUENCE [LARGE SCALE GENOMIC DNA]</scope>
    <source>
        <strain evidence="2 3">RCC2812</strain>
    </source>
</reference>
<organism evidence="2 3">
    <name type="scientific">Treponema peruense</name>
    <dbReference type="NCBI Taxonomy" id="2787628"/>
    <lineage>
        <taxon>Bacteria</taxon>
        <taxon>Pseudomonadati</taxon>
        <taxon>Spirochaetota</taxon>
        <taxon>Spirochaetia</taxon>
        <taxon>Spirochaetales</taxon>
        <taxon>Treponemataceae</taxon>
        <taxon>Treponema</taxon>
    </lineage>
</organism>
<keyword evidence="3" id="KW-1185">Reference proteome</keyword>
<dbReference type="RefSeq" id="WP_177528929.1">
    <property type="nucleotide sequence ID" value="NZ_CBCSHE010000001.1"/>
</dbReference>